<evidence type="ECO:0000259" key="1">
    <source>
        <dbReference type="Pfam" id="PF08242"/>
    </source>
</evidence>
<feature type="domain" description="Methyltransferase type 12" evidence="1">
    <location>
        <begin position="36"/>
        <end position="131"/>
    </location>
</feature>
<dbReference type="SUPFAM" id="SSF53335">
    <property type="entry name" value="S-adenosyl-L-methionine-dependent methyltransferases"/>
    <property type="match status" value="1"/>
</dbReference>
<reference evidence="2 3" key="1">
    <citation type="submission" date="2022-06" db="EMBL/GenBank/DDBJ databases">
        <title>Genomic Encyclopedia of Archaeal and Bacterial Type Strains, Phase II (KMG-II): from individual species to whole genera.</title>
        <authorList>
            <person name="Goeker M."/>
        </authorList>
    </citation>
    <scope>NUCLEOTIDE SEQUENCE [LARGE SCALE GENOMIC DNA]</scope>
    <source>
        <strain evidence="2 3">DSM 44255</strain>
    </source>
</reference>
<dbReference type="Proteomes" id="UP001205185">
    <property type="component" value="Unassembled WGS sequence"/>
</dbReference>
<dbReference type="InterPro" id="IPR029063">
    <property type="entry name" value="SAM-dependent_MTases_sf"/>
</dbReference>
<dbReference type="EMBL" id="JAMTCO010000009">
    <property type="protein sequence ID" value="MCP2271314.1"/>
    <property type="molecule type" value="Genomic_DNA"/>
</dbReference>
<proteinExistence type="predicted"/>
<dbReference type="GO" id="GO:0032259">
    <property type="term" value="P:methylation"/>
    <property type="evidence" value="ECO:0007669"/>
    <property type="project" value="UniProtKB-KW"/>
</dbReference>
<dbReference type="GO" id="GO:0008168">
    <property type="term" value="F:methyltransferase activity"/>
    <property type="evidence" value="ECO:0007669"/>
    <property type="project" value="UniProtKB-KW"/>
</dbReference>
<protein>
    <submittedName>
        <fullName evidence="2">Methyltransferase domain-containing protein</fullName>
    </submittedName>
</protein>
<name>A0ABT1IF82_9PSEU</name>
<accession>A0ABT1IF82</accession>
<organism evidence="2 3">
    <name type="scientific">Actinokineospora diospyrosa</name>
    <dbReference type="NCBI Taxonomy" id="103728"/>
    <lineage>
        <taxon>Bacteria</taxon>
        <taxon>Bacillati</taxon>
        <taxon>Actinomycetota</taxon>
        <taxon>Actinomycetes</taxon>
        <taxon>Pseudonocardiales</taxon>
        <taxon>Pseudonocardiaceae</taxon>
        <taxon>Actinokineospora</taxon>
    </lineage>
</organism>
<dbReference type="Pfam" id="PF08242">
    <property type="entry name" value="Methyltransf_12"/>
    <property type="match status" value="1"/>
</dbReference>
<comment type="caution">
    <text evidence="2">The sequence shown here is derived from an EMBL/GenBank/DDBJ whole genome shotgun (WGS) entry which is preliminary data.</text>
</comment>
<evidence type="ECO:0000313" key="3">
    <source>
        <dbReference type="Proteomes" id="UP001205185"/>
    </source>
</evidence>
<dbReference type="Gene3D" id="3.40.50.150">
    <property type="entry name" value="Vaccinia Virus protein VP39"/>
    <property type="match status" value="1"/>
</dbReference>
<keyword evidence="3" id="KW-1185">Reference proteome</keyword>
<dbReference type="InterPro" id="IPR013217">
    <property type="entry name" value="Methyltransf_12"/>
</dbReference>
<dbReference type="RefSeq" id="WP_253888264.1">
    <property type="nucleotide sequence ID" value="NZ_BAAAVB010000027.1"/>
</dbReference>
<keyword evidence="2" id="KW-0808">Transferase</keyword>
<gene>
    <name evidence="2" type="ORF">LV75_003828</name>
</gene>
<keyword evidence="2" id="KW-0489">Methyltransferase</keyword>
<evidence type="ECO:0000313" key="2">
    <source>
        <dbReference type="EMBL" id="MCP2271314.1"/>
    </source>
</evidence>
<sequence length="241" mass="26444">MIGPLHNDLVFHGPMSDARATAAIESFGDLGGQHVVDLGCGWAELLLRTVASDTTATGHGIDTDEGAIARGRLGARGLPVTLEVGDASKWDGEADVLIVNGATHIWGGEPVDHTVNALAAARKRLRRGGRLFLGEGYWELEPTDEQLAAMPIERAEYRSLPDLVYLAQEHGFRLLALSRASRDEWDHFQSRHGLGWEKWLLANPDAPGREEVVARADQHRSWWLRGWQDVLGMAYLTLAAT</sequence>